<organism evidence="10 11">
    <name type="scientific">Paenibacillus taihuensis</name>
    <dbReference type="NCBI Taxonomy" id="1156355"/>
    <lineage>
        <taxon>Bacteria</taxon>
        <taxon>Bacillati</taxon>
        <taxon>Bacillota</taxon>
        <taxon>Bacilli</taxon>
        <taxon>Bacillales</taxon>
        <taxon>Paenibacillaceae</taxon>
        <taxon>Paenibacillus</taxon>
    </lineage>
</organism>
<dbReference type="InterPro" id="IPR036259">
    <property type="entry name" value="MFS_trans_sf"/>
</dbReference>
<feature type="transmembrane region" description="Helical" evidence="8">
    <location>
        <begin position="130"/>
        <end position="151"/>
    </location>
</feature>
<evidence type="ECO:0000256" key="8">
    <source>
        <dbReference type="SAM" id="Phobius"/>
    </source>
</evidence>
<dbReference type="GO" id="GO:0030395">
    <property type="term" value="F:lactose binding"/>
    <property type="evidence" value="ECO:0007669"/>
    <property type="project" value="TreeGrafter"/>
</dbReference>
<keyword evidence="2" id="KW-0813">Transport</keyword>
<dbReference type="AlphaFoldDB" id="A0A3D9PYH8"/>
<feature type="domain" description="Major facilitator superfamily (MFS) profile" evidence="9">
    <location>
        <begin position="1"/>
        <end position="181"/>
    </location>
</feature>
<dbReference type="GO" id="GO:0015528">
    <property type="term" value="F:lactose:proton symporter activity"/>
    <property type="evidence" value="ECO:0007669"/>
    <property type="project" value="TreeGrafter"/>
</dbReference>
<dbReference type="PANTHER" id="PTHR23522:SF10">
    <property type="entry name" value="3-PHENYLPROPIONIC ACID TRANSPORTER-RELATED"/>
    <property type="match status" value="1"/>
</dbReference>
<feature type="transmembrane region" description="Helical" evidence="8">
    <location>
        <begin position="286"/>
        <end position="309"/>
    </location>
</feature>
<evidence type="ECO:0000256" key="5">
    <source>
        <dbReference type="ARBA" id="ARBA00022692"/>
    </source>
</evidence>
<feature type="transmembrane region" description="Helical" evidence="8">
    <location>
        <begin position="356"/>
        <end position="376"/>
    </location>
</feature>
<keyword evidence="11" id="KW-1185">Reference proteome</keyword>
<evidence type="ECO:0000259" key="9">
    <source>
        <dbReference type="PROSITE" id="PS50850"/>
    </source>
</evidence>
<comment type="caution">
    <text evidence="10">The sequence shown here is derived from an EMBL/GenBank/DDBJ whole genome shotgun (WGS) entry which is preliminary data.</text>
</comment>
<dbReference type="Gene3D" id="1.20.1250.20">
    <property type="entry name" value="MFS general substrate transporter like domains"/>
    <property type="match status" value="2"/>
</dbReference>
<keyword evidence="5 8" id="KW-0812">Transmembrane</keyword>
<evidence type="ECO:0000256" key="3">
    <source>
        <dbReference type="ARBA" id="ARBA00022475"/>
    </source>
</evidence>
<accession>A0A3D9PYH8</accession>
<evidence type="ECO:0000256" key="2">
    <source>
        <dbReference type="ARBA" id="ARBA00022448"/>
    </source>
</evidence>
<gene>
    <name evidence="10" type="ORF">A8990_16812</name>
</gene>
<dbReference type="GO" id="GO:0005886">
    <property type="term" value="C:plasma membrane"/>
    <property type="evidence" value="ECO:0007669"/>
    <property type="project" value="UniProtKB-SubCell"/>
</dbReference>
<feature type="transmembrane region" description="Helical" evidence="8">
    <location>
        <begin position="329"/>
        <end position="350"/>
    </location>
</feature>
<keyword evidence="3" id="KW-1003">Cell membrane</keyword>
<dbReference type="Pfam" id="PF12832">
    <property type="entry name" value="MFS_1_like"/>
    <property type="match status" value="1"/>
</dbReference>
<feature type="transmembrane region" description="Helical" evidence="8">
    <location>
        <begin position="260"/>
        <end position="280"/>
    </location>
</feature>
<feature type="transmembrane region" description="Helical" evidence="8">
    <location>
        <begin position="200"/>
        <end position="221"/>
    </location>
</feature>
<dbReference type="InterPro" id="IPR024989">
    <property type="entry name" value="MFS_assoc_dom"/>
</dbReference>
<keyword evidence="4" id="KW-0997">Cell inner membrane</keyword>
<dbReference type="RefSeq" id="WP_116192743.1">
    <property type="nucleotide sequence ID" value="NZ_QTTN01000068.1"/>
</dbReference>
<feature type="transmembrane region" description="Helical" evidence="8">
    <location>
        <begin position="157"/>
        <end position="179"/>
    </location>
</feature>
<proteinExistence type="predicted"/>
<protein>
    <submittedName>
        <fullName evidence="10">PPP family 3-phenylpropionic acid transporter</fullName>
    </submittedName>
</protein>
<evidence type="ECO:0000313" key="10">
    <source>
        <dbReference type="EMBL" id="REE55441.1"/>
    </source>
</evidence>
<reference evidence="10 11" key="1">
    <citation type="submission" date="2018-08" db="EMBL/GenBank/DDBJ databases">
        <title>Genomic Encyclopedia of Type Strains, Phase III (KMG-III): the genomes of soil and plant-associated and newly described type strains.</title>
        <authorList>
            <person name="Whitman W."/>
        </authorList>
    </citation>
    <scope>NUCLEOTIDE SEQUENCE [LARGE SCALE GENOMIC DNA]</scope>
    <source>
        <strain evidence="10 11">CGMCC 1.10966</strain>
    </source>
</reference>
<keyword evidence="7 8" id="KW-0472">Membrane</keyword>
<feature type="transmembrane region" description="Helical" evidence="8">
    <location>
        <begin position="7"/>
        <end position="30"/>
    </location>
</feature>
<feature type="transmembrane region" description="Helical" evidence="8">
    <location>
        <begin position="233"/>
        <end position="253"/>
    </location>
</feature>
<feature type="transmembrane region" description="Helical" evidence="8">
    <location>
        <begin position="36"/>
        <end position="58"/>
    </location>
</feature>
<evidence type="ECO:0000256" key="1">
    <source>
        <dbReference type="ARBA" id="ARBA00004429"/>
    </source>
</evidence>
<feature type="transmembrane region" description="Helical" evidence="8">
    <location>
        <begin position="70"/>
        <end position="88"/>
    </location>
</feature>
<dbReference type="Proteomes" id="UP000256304">
    <property type="component" value="Unassembled WGS sequence"/>
</dbReference>
<comment type="subcellular location">
    <subcellularLocation>
        <location evidence="1">Cell inner membrane</location>
        <topology evidence="1">Multi-pass membrane protein</topology>
    </subcellularLocation>
</comment>
<sequence>MPVNLAYFLFFYVFLYMGNAVYGTFIPLYFQHVGFTQAQIGTLLSLGPLVAIMAQPVWGLLSDRAKTKNSILLMLIAGSGLTVLLFPLTNVFLLLLFFICVFTFFQSSIFTISDAVTLEALDKRGSGNFSLIRMGGTFGFAIMSIVFGLLAQKRIDLLFIVYTLILVVCLLLALRFPKIEGHQKRGAKMPVWLLFRNRKLMLYICANFVFQITLGYYYAFFPLYFKELGGDSAWLGWSMVISSLSEVPFLLLSSRIFKRVPVSLILLGAGTAAALRWYLYSIVHHAYLLLPIQALHGLIFIVLSVTMAIVINKEVPNELKASGQTLNGLLSMGVARIIGSFFGGFASEAFGMRQTFFYNSIVATICIVIFACAFWVQHAREKIKRPPGISQQPQ</sequence>
<evidence type="ECO:0000256" key="7">
    <source>
        <dbReference type="ARBA" id="ARBA00023136"/>
    </source>
</evidence>
<dbReference type="InterPro" id="IPR026032">
    <property type="entry name" value="HcaT-like"/>
</dbReference>
<name>A0A3D9PYH8_9BACL</name>
<dbReference type="PIRSF" id="PIRSF004925">
    <property type="entry name" value="HcaT"/>
    <property type="match status" value="1"/>
</dbReference>
<dbReference type="PROSITE" id="PS50850">
    <property type="entry name" value="MFS"/>
    <property type="match status" value="1"/>
</dbReference>
<keyword evidence="6 8" id="KW-1133">Transmembrane helix</keyword>
<feature type="transmembrane region" description="Helical" evidence="8">
    <location>
        <begin position="94"/>
        <end position="118"/>
    </location>
</feature>
<dbReference type="InterPro" id="IPR020846">
    <property type="entry name" value="MFS_dom"/>
</dbReference>
<dbReference type="PANTHER" id="PTHR23522">
    <property type="entry name" value="BLL5896 PROTEIN"/>
    <property type="match status" value="1"/>
</dbReference>
<dbReference type="SUPFAM" id="SSF103473">
    <property type="entry name" value="MFS general substrate transporter"/>
    <property type="match status" value="1"/>
</dbReference>
<evidence type="ECO:0000256" key="6">
    <source>
        <dbReference type="ARBA" id="ARBA00022989"/>
    </source>
</evidence>
<dbReference type="EMBL" id="QTTN01000068">
    <property type="protein sequence ID" value="REE55441.1"/>
    <property type="molecule type" value="Genomic_DNA"/>
</dbReference>
<evidence type="ECO:0000313" key="11">
    <source>
        <dbReference type="Proteomes" id="UP000256304"/>
    </source>
</evidence>
<evidence type="ECO:0000256" key="4">
    <source>
        <dbReference type="ARBA" id="ARBA00022519"/>
    </source>
</evidence>
<dbReference type="OrthoDB" id="1650886at2"/>